<dbReference type="Proteomes" id="UP001367676">
    <property type="component" value="Unassembled WGS sequence"/>
</dbReference>
<evidence type="ECO:0000313" key="2">
    <source>
        <dbReference type="EMBL" id="KAK7605435.1"/>
    </source>
</evidence>
<dbReference type="AlphaFoldDB" id="A0AAN9YBX3"/>
<evidence type="ECO:0000313" key="3">
    <source>
        <dbReference type="Proteomes" id="UP001367676"/>
    </source>
</evidence>
<dbReference type="EMBL" id="JBBCAQ010000002">
    <property type="protein sequence ID" value="KAK7605435.1"/>
    <property type="molecule type" value="Genomic_DNA"/>
</dbReference>
<feature type="region of interest" description="Disordered" evidence="1">
    <location>
        <begin position="1"/>
        <end position="38"/>
    </location>
</feature>
<name>A0AAN9YBX3_9HEMI</name>
<evidence type="ECO:0000256" key="1">
    <source>
        <dbReference type="SAM" id="MobiDB-lite"/>
    </source>
</evidence>
<proteinExistence type="predicted"/>
<accession>A0AAN9YBX3</accession>
<comment type="caution">
    <text evidence="2">The sequence shown here is derived from an EMBL/GenBank/DDBJ whole genome shotgun (WGS) entry which is preliminary data.</text>
</comment>
<reference evidence="2 3" key="1">
    <citation type="submission" date="2024-03" db="EMBL/GenBank/DDBJ databases">
        <title>Adaptation during the transition from Ophiocordyceps entomopathogen to insect associate is accompanied by gene loss and intensified selection.</title>
        <authorList>
            <person name="Ward C.M."/>
            <person name="Onetto C.A."/>
            <person name="Borneman A.R."/>
        </authorList>
    </citation>
    <scope>NUCLEOTIDE SEQUENCE [LARGE SCALE GENOMIC DNA]</scope>
    <source>
        <strain evidence="2">AWRI1</strain>
        <tissue evidence="2">Single Adult Female</tissue>
    </source>
</reference>
<sequence>MARIQRSRQKLKLKQHKTIETSGYELTEAPASPATNSENACADESCSACADESLRSSETPGGWLGEEIPLLVVTGESKIVLLYSRHRNSKRTK</sequence>
<protein>
    <submittedName>
        <fullName evidence="2">Uncharacterized protein</fullName>
    </submittedName>
</protein>
<feature type="compositionally biased region" description="Basic residues" evidence="1">
    <location>
        <begin position="1"/>
        <end position="16"/>
    </location>
</feature>
<organism evidence="2 3">
    <name type="scientific">Parthenolecanium corni</name>
    <dbReference type="NCBI Taxonomy" id="536013"/>
    <lineage>
        <taxon>Eukaryota</taxon>
        <taxon>Metazoa</taxon>
        <taxon>Ecdysozoa</taxon>
        <taxon>Arthropoda</taxon>
        <taxon>Hexapoda</taxon>
        <taxon>Insecta</taxon>
        <taxon>Pterygota</taxon>
        <taxon>Neoptera</taxon>
        <taxon>Paraneoptera</taxon>
        <taxon>Hemiptera</taxon>
        <taxon>Sternorrhyncha</taxon>
        <taxon>Coccoidea</taxon>
        <taxon>Coccidae</taxon>
        <taxon>Parthenolecanium</taxon>
    </lineage>
</organism>
<gene>
    <name evidence="2" type="ORF">V9T40_007293</name>
</gene>
<keyword evidence="3" id="KW-1185">Reference proteome</keyword>